<dbReference type="SMART" id="SM00326">
    <property type="entry name" value="SH3"/>
    <property type="match status" value="1"/>
</dbReference>
<dbReference type="InterPro" id="IPR035022">
    <property type="entry name" value="PI3kinase_P85_nSH2"/>
</dbReference>
<comment type="similarity">
    <text evidence="1">Belongs to the PI3K p85 subunit family.</text>
</comment>
<organism evidence="14 15">
    <name type="scientific">Sinocyclocheilus rhinocerous</name>
    <dbReference type="NCBI Taxonomy" id="307959"/>
    <lineage>
        <taxon>Eukaryota</taxon>
        <taxon>Metazoa</taxon>
        <taxon>Chordata</taxon>
        <taxon>Craniata</taxon>
        <taxon>Vertebrata</taxon>
        <taxon>Euteleostomi</taxon>
        <taxon>Actinopterygii</taxon>
        <taxon>Neopterygii</taxon>
        <taxon>Teleostei</taxon>
        <taxon>Ostariophysi</taxon>
        <taxon>Cypriniformes</taxon>
        <taxon>Cyprinidae</taxon>
        <taxon>Cyprininae</taxon>
        <taxon>Sinocyclocheilus</taxon>
    </lineage>
</organism>
<dbReference type="Ensembl" id="ENSSRHT00000072256.1">
    <property type="protein sequence ID" value="ENSSRHP00000070337.1"/>
    <property type="gene ID" value="ENSSRHG00000033427.1"/>
</dbReference>
<keyword evidence="7" id="KW-0449">Lipoprotein</keyword>
<evidence type="ECO:0000256" key="5">
    <source>
        <dbReference type="ARBA" id="ARBA00022737"/>
    </source>
</evidence>
<keyword evidence="15" id="KW-1185">Reference proteome</keyword>
<dbReference type="CDD" id="cd12924">
    <property type="entry name" value="iSH2_PIK3R1"/>
    <property type="match status" value="1"/>
</dbReference>
<dbReference type="CDD" id="cd09942">
    <property type="entry name" value="SH2_nSH2_p85_like"/>
    <property type="match status" value="1"/>
</dbReference>
<keyword evidence="6 8" id="KW-0727">SH2 domain</keyword>
<dbReference type="InterPro" id="IPR044124">
    <property type="entry name" value="ISH2_PIK3R1"/>
</dbReference>
<dbReference type="Gene3D" id="2.30.30.40">
    <property type="entry name" value="SH3 Domains"/>
    <property type="match status" value="1"/>
</dbReference>
<reference evidence="14" key="2">
    <citation type="submission" date="2025-09" db="UniProtKB">
        <authorList>
            <consortium name="Ensembl"/>
        </authorList>
    </citation>
    <scope>IDENTIFICATION</scope>
</reference>
<dbReference type="SUPFAM" id="SSF55550">
    <property type="entry name" value="SH2 domain"/>
    <property type="match status" value="2"/>
</dbReference>
<evidence type="ECO:0000256" key="2">
    <source>
        <dbReference type="ARBA" id="ARBA00022443"/>
    </source>
</evidence>
<dbReference type="InterPro" id="IPR001452">
    <property type="entry name" value="SH3_domain"/>
</dbReference>
<reference evidence="14" key="1">
    <citation type="submission" date="2025-08" db="UniProtKB">
        <authorList>
            <consortium name="Ensembl"/>
        </authorList>
    </citation>
    <scope>IDENTIFICATION</scope>
</reference>
<dbReference type="AlphaFoldDB" id="A0A673KWZ9"/>
<evidence type="ECO:0000256" key="6">
    <source>
        <dbReference type="ARBA" id="ARBA00022999"/>
    </source>
</evidence>
<keyword evidence="3" id="KW-0343">GTPase activation</keyword>
<feature type="region of interest" description="Disordered" evidence="11">
    <location>
        <begin position="80"/>
        <end position="114"/>
    </location>
</feature>
<keyword evidence="10" id="KW-0175">Coiled coil</keyword>
<keyword evidence="5" id="KW-0677">Repeat</keyword>
<dbReference type="GO" id="GO:0005096">
    <property type="term" value="F:GTPase activator activity"/>
    <property type="evidence" value="ECO:0007669"/>
    <property type="project" value="UniProtKB-KW"/>
</dbReference>
<evidence type="ECO:0000256" key="4">
    <source>
        <dbReference type="ARBA" id="ARBA00022553"/>
    </source>
</evidence>
<evidence type="ECO:0000256" key="10">
    <source>
        <dbReference type="SAM" id="Coils"/>
    </source>
</evidence>
<dbReference type="FunFam" id="3.30.505.10:FF:000014">
    <property type="entry name" value="Phosphatidylinositol 3-kinase regulatory subunit alpha"/>
    <property type="match status" value="1"/>
</dbReference>
<dbReference type="GO" id="GO:0046935">
    <property type="term" value="F:1-phosphatidylinositol-3-kinase regulator activity"/>
    <property type="evidence" value="ECO:0007669"/>
    <property type="project" value="TreeGrafter"/>
</dbReference>
<dbReference type="FunFam" id="2.30.30.40:FF:000075">
    <property type="entry name" value="phosphatidylinositol 3-kinase regulatory subunit alpha"/>
    <property type="match status" value="1"/>
</dbReference>
<feature type="coiled-coil region" evidence="10">
    <location>
        <begin position="376"/>
        <end position="424"/>
    </location>
</feature>
<evidence type="ECO:0000313" key="14">
    <source>
        <dbReference type="Ensembl" id="ENSSRHP00000070337.1"/>
    </source>
</evidence>
<evidence type="ECO:0000259" key="13">
    <source>
        <dbReference type="PROSITE" id="PS50002"/>
    </source>
</evidence>
<evidence type="ECO:0000256" key="3">
    <source>
        <dbReference type="ARBA" id="ARBA00022468"/>
    </source>
</evidence>
<evidence type="ECO:0000259" key="12">
    <source>
        <dbReference type="PROSITE" id="PS50001"/>
    </source>
</evidence>
<feature type="coiled-coil region" evidence="10">
    <location>
        <begin position="311"/>
        <end position="338"/>
    </location>
</feature>
<dbReference type="Pfam" id="PF00017">
    <property type="entry name" value="SH2"/>
    <property type="match status" value="2"/>
</dbReference>
<dbReference type="InterPro" id="IPR035591">
    <property type="entry name" value="PI3K_p85alpha_SH3"/>
</dbReference>
<dbReference type="InterPro" id="IPR032498">
    <property type="entry name" value="PI3K_P85_iSH2"/>
</dbReference>
<dbReference type="Gene3D" id="3.30.505.10">
    <property type="entry name" value="SH2 domain"/>
    <property type="match status" value="2"/>
</dbReference>
<dbReference type="FunFam" id="1.10.287.1490:FF:000001">
    <property type="entry name" value="Putative phosphatidylinositol 3-kinase regulatory subunit alpha"/>
    <property type="match status" value="1"/>
</dbReference>
<evidence type="ECO:0000313" key="15">
    <source>
        <dbReference type="Proteomes" id="UP000472270"/>
    </source>
</evidence>
<dbReference type="InterPro" id="IPR035020">
    <property type="entry name" value="PI3kinase_P85_cSH2"/>
</dbReference>
<dbReference type="GO" id="GO:0008286">
    <property type="term" value="P:insulin receptor signaling pathway"/>
    <property type="evidence" value="ECO:0007669"/>
    <property type="project" value="TreeGrafter"/>
</dbReference>
<dbReference type="GO" id="GO:0005942">
    <property type="term" value="C:phosphatidylinositol 3-kinase complex"/>
    <property type="evidence" value="ECO:0007669"/>
    <property type="project" value="TreeGrafter"/>
</dbReference>
<dbReference type="PRINTS" id="PR00401">
    <property type="entry name" value="SH2DOMAIN"/>
</dbReference>
<dbReference type="SMART" id="SM00252">
    <property type="entry name" value="SH2"/>
    <property type="match status" value="2"/>
</dbReference>
<dbReference type="Pfam" id="PF16454">
    <property type="entry name" value="PI3K_P85_iSH2"/>
    <property type="match status" value="1"/>
</dbReference>
<dbReference type="Proteomes" id="UP000472270">
    <property type="component" value="Unassembled WGS sequence"/>
</dbReference>
<evidence type="ECO:0000256" key="9">
    <source>
        <dbReference type="PROSITE-ProRule" id="PRU00192"/>
    </source>
</evidence>
<feature type="domain" description="SH2" evidence="12">
    <location>
        <begin position="195"/>
        <end position="290"/>
    </location>
</feature>
<dbReference type="SUPFAM" id="SSF50044">
    <property type="entry name" value="SH3-domain"/>
    <property type="match status" value="1"/>
</dbReference>
<dbReference type="CDD" id="cd09930">
    <property type="entry name" value="SH2_cSH2_p85_like"/>
    <property type="match status" value="1"/>
</dbReference>
<dbReference type="GO" id="GO:0046854">
    <property type="term" value="P:phosphatidylinositol phosphate biosynthetic process"/>
    <property type="evidence" value="ECO:0007669"/>
    <property type="project" value="TreeGrafter"/>
</dbReference>
<feature type="domain" description="SH2" evidence="12">
    <location>
        <begin position="488"/>
        <end position="582"/>
    </location>
</feature>
<gene>
    <name evidence="14" type="primary">LOC107730332</name>
</gene>
<proteinExistence type="inferred from homology"/>
<dbReference type="PROSITE" id="PS50002">
    <property type="entry name" value="SH3"/>
    <property type="match status" value="1"/>
</dbReference>
<feature type="compositionally biased region" description="Low complexity" evidence="11">
    <location>
        <begin position="100"/>
        <end position="114"/>
    </location>
</feature>
<name>A0A673KWZ9_9TELE</name>
<dbReference type="PANTHER" id="PTHR10155:SF3">
    <property type="entry name" value="PHOSPHATIDYLINOSITOL 3-KINASE REGULATORY SUBUNIT ALPHA"/>
    <property type="match status" value="1"/>
</dbReference>
<dbReference type="FunFam" id="3.30.505.10:FF:000006">
    <property type="entry name" value="Phosphatidylinositol 3-kinase regulatory subunit alpha"/>
    <property type="match status" value="1"/>
</dbReference>
<feature type="domain" description="SH3" evidence="13">
    <location>
        <begin position="3"/>
        <end position="79"/>
    </location>
</feature>
<keyword evidence="2 9" id="KW-0728">SH3 domain</keyword>
<dbReference type="PRINTS" id="PR00678">
    <property type="entry name" value="PI3KINASEP85"/>
</dbReference>
<dbReference type="PROSITE" id="PS50001">
    <property type="entry name" value="SH2"/>
    <property type="match status" value="2"/>
</dbReference>
<dbReference type="Gene3D" id="1.10.287.1490">
    <property type="match status" value="1"/>
</dbReference>
<dbReference type="InterPro" id="IPR000980">
    <property type="entry name" value="SH2"/>
</dbReference>
<evidence type="ECO:0000256" key="11">
    <source>
        <dbReference type="SAM" id="MobiDB-lite"/>
    </source>
</evidence>
<dbReference type="CDD" id="cd11910">
    <property type="entry name" value="SH3_PI3K_p85alpha"/>
    <property type="match status" value="1"/>
</dbReference>
<accession>A0A673KWZ9</accession>
<feature type="compositionally biased region" description="Pro residues" evidence="11">
    <location>
        <begin position="84"/>
        <end position="99"/>
    </location>
</feature>
<protein>
    <submittedName>
        <fullName evidence="14">Phosphatidylinositol 3-kinase regulatory subunit alpha-like</fullName>
    </submittedName>
</protein>
<dbReference type="PANTHER" id="PTHR10155">
    <property type="entry name" value="PHOSPHATIDYLINOSITOL 3-KINASE REGULATORY SUBUNIT"/>
    <property type="match status" value="1"/>
</dbReference>
<dbReference type="InterPro" id="IPR036860">
    <property type="entry name" value="SH2_dom_sf"/>
</dbReference>
<sequence>MSAEGYQYRALYNYKKEREEDIDLHVGDILTVNKGALLSVGYTEGMEERPDEIGWLPGFNESTQEKGDFPGTYVEFIGKKKISPPTPKPRPPRPLPVAPGPAMSDSDSEQSSSTLLDLTEQFTPPEVAPPKPSYIFLCRVYAIIIAFSTLLVHQQFWSQPVSLFLFTALPPKPPKPTSVTNNGMNNNMVLQDAEWYWGDISREEVNEKLRDTADGTFLVRDASTKMHGDYTLTLRKGGNNKLIKIFHRDGKYGFSDPLTFDSVVELIDHYRHESLAQYNPKLDVKLLYPVSKHQQDQVVKEDNVEAVGKKLHEYHQQYQEKNREYDRLYEEYTRTSQEIQMKRTAIEAFNETIKIFEEQCQTQERYSKEYIEKFRREGNEKEIQRIMVNYEKLKSRISEIVDSKRRLEEDLKKQAADYREIDKRMNSIKPDLIQLRKTRDQYLMWLTQKGVRQKKLNEWLGIKNDNQDDQYSMVDDDEDLPHHDERSWKLGNINRNQAEALLRGKRDGTFLVRDSSKAGCYACSVVLDGEVKHCVINKTPTGYGFAEPYNLYSSLKELVLHYQHTSLVQHNDSLNVTLAYPVYAHQRR</sequence>
<evidence type="ECO:0000256" key="7">
    <source>
        <dbReference type="ARBA" id="ARBA00023288"/>
    </source>
</evidence>
<evidence type="ECO:0000256" key="1">
    <source>
        <dbReference type="ARBA" id="ARBA00009442"/>
    </source>
</evidence>
<dbReference type="InterPro" id="IPR036028">
    <property type="entry name" value="SH3-like_dom_sf"/>
</dbReference>
<keyword evidence="4" id="KW-0597">Phosphoprotein</keyword>
<evidence type="ECO:0000256" key="8">
    <source>
        <dbReference type="PROSITE-ProRule" id="PRU00191"/>
    </source>
</evidence>